<evidence type="ECO:0000313" key="2">
    <source>
        <dbReference type="Proteomes" id="UP000789342"/>
    </source>
</evidence>
<proteinExistence type="predicted"/>
<gene>
    <name evidence="1" type="ORF">AMORRO_LOCUS13411</name>
</gene>
<keyword evidence="2" id="KW-1185">Reference proteome</keyword>
<sequence>IDIRIANTDVKTEDTNIKMEDIEIGMEGTCIEYKSVKAHKYIK</sequence>
<accession>A0A9N9I707</accession>
<organism evidence="1 2">
    <name type="scientific">Acaulospora morrowiae</name>
    <dbReference type="NCBI Taxonomy" id="94023"/>
    <lineage>
        <taxon>Eukaryota</taxon>
        <taxon>Fungi</taxon>
        <taxon>Fungi incertae sedis</taxon>
        <taxon>Mucoromycota</taxon>
        <taxon>Glomeromycotina</taxon>
        <taxon>Glomeromycetes</taxon>
        <taxon>Diversisporales</taxon>
        <taxon>Acaulosporaceae</taxon>
        <taxon>Acaulospora</taxon>
    </lineage>
</organism>
<reference evidence="1" key="1">
    <citation type="submission" date="2021-06" db="EMBL/GenBank/DDBJ databases">
        <authorList>
            <person name="Kallberg Y."/>
            <person name="Tangrot J."/>
            <person name="Rosling A."/>
        </authorList>
    </citation>
    <scope>NUCLEOTIDE SEQUENCE</scope>
    <source>
        <strain evidence="1">CL551</strain>
    </source>
</reference>
<feature type="non-terminal residue" evidence="1">
    <location>
        <position position="1"/>
    </location>
</feature>
<comment type="caution">
    <text evidence="1">The sequence shown here is derived from an EMBL/GenBank/DDBJ whole genome shotgun (WGS) entry which is preliminary data.</text>
</comment>
<dbReference type="AlphaFoldDB" id="A0A9N9I707"/>
<evidence type="ECO:0000313" key="1">
    <source>
        <dbReference type="EMBL" id="CAG8722196.1"/>
    </source>
</evidence>
<name>A0A9N9I707_9GLOM</name>
<protein>
    <submittedName>
        <fullName evidence="1">3926_t:CDS:1</fullName>
    </submittedName>
</protein>
<dbReference type="Proteomes" id="UP000789342">
    <property type="component" value="Unassembled WGS sequence"/>
</dbReference>
<dbReference type="EMBL" id="CAJVPV010022916">
    <property type="protein sequence ID" value="CAG8722196.1"/>
    <property type="molecule type" value="Genomic_DNA"/>
</dbReference>